<dbReference type="GO" id="GO:1990071">
    <property type="term" value="C:TRAPPII protein complex"/>
    <property type="evidence" value="ECO:0007669"/>
    <property type="project" value="TreeGrafter"/>
</dbReference>
<dbReference type="InterPro" id="IPR016696">
    <property type="entry name" value="TRAPP-I_su5"/>
</dbReference>
<evidence type="ECO:0000256" key="6">
    <source>
        <dbReference type="ARBA" id="ARBA00023034"/>
    </source>
</evidence>
<keyword evidence="4 7" id="KW-0256">Endoplasmic reticulum</keyword>
<evidence type="ECO:0000256" key="7">
    <source>
        <dbReference type="PIRNR" id="PIRNR017479"/>
    </source>
</evidence>
<gene>
    <name evidence="9" type="ORF">NDN08_002959</name>
</gene>
<feature type="transmembrane region" description="Helical" evidence="8">
    <location>
        <begin position="204"/>
        <end position="223"/>
    </location>
</feature>
<dbReference type="InterPro" id="IPR007194">
    <property type="entry name" value="TRAPP_component"/>
</dbReference>
<evidence type="ECO:0000313" key="10">
    <source>
        <dbReference type="Proteomes" id="UP001157974"/>
    </source>
</evidence>
<evidence type="ECO:0000256" key="1">
    <source>
        <dbReference type="ARBA" id="ARBA00004240"/>
    </source>
</evidence>
<comment type="subunit">
    <text evidence="7">Part of the multisubunit TRAPP (transport protein particle) complex.</text>
</comment>
<organism evidence="9 10">
    <name type="scientific">Rhodosorus marinus</name>
    <dbReference type="NCBI Taxonomy" id="101924"/>
    <lineage>
        <taxon>Eukaryota</taxon>
        <taxon>Rhodophyta</taxon>
        <taxon>Stylonematophyceae</taxon>
        <taxon>Stylonematales</taxon>
        <taxon>Stylonemataceae</taxon>
        <taxon>Rhodosorus</taxon>
    </lineage>
</organism>
<dbReference type="GO" id="GO:1990072">
    <property type="term" value="C:TRAPPIII protein complex"/>
    <property type="evidence" value="ECO:0007669"/>
    <property type="project" value="TreeGrafter"/>
</dbReference>
<keyword evidence="8" id="KW-0812">Transmembrane</keyword>
<dbReference type="Pfam" id="PF04051">
    <property type="entry name" value="TRAPP"/>
    <property type="match status" value="1"/>
</dbReference>
<dbReference type="Gene3D" id="3.30.1380.20">
    <property type="entry name" value="Trafficking protein particle complex subunit 3"/>
    <property type="match status" value="1"/>
</dbReference>
<evidence type="ECO:0000256" key="3">
    <source>
        <dbReference type="ARBA" id="ARBA00022448"/>
    </source>
</evidence>
<dbReference type="EMBL" id="JAMWBK010000003">
    <property type="protein sequence ID" value="KAJ8906466.1"/>
    <property type="molecule type" value="Genomic_DNA"/>
</dbReference>
<keyword evidence="10" id="KW-1185">Reference proteome</keyword>
<dbReference type="GO" id="GO:1990070">
    <property type="term" value="C:TRAPPI protein complex"/>
    <property type="evidence" value="ECO:0007669"/>
    <property type="project" value="TreeGrafter"/>
</dbReference>
<dbReference type="PIRSF" id="PIRSF017479">
    <property type="entry name" value="TRAPP_I_complex_Trs31"/>
    <property type="match status" value="1"/>
</dbReference>
<dbReference type="SUPFAM" id="SSF111126">
    <property type="entry name" value="Ligand-binding domain in the NO signalling and Golgi transport"/>
    <property type="match status" value="1"/>
</dbReference>
<evidence type="ECO:0000256" key="8">
    <source>
        <dbReference type="SAM" id="Phobius"/>
    </source>
</evidence>
<dbReference type="Proteomes" id="UP001157974">
    <property type="component" value="Unassembled WGS sequence"/>
</dbReference>
<keyword evidence="6 7" id="KW-0333">Golgi apparatus</keyword>
<dbReference type="InterPro" id="IPR024096">
    <property type="entry name" value="NO_sig/Golgi_transp_ligand-bd"/>
</dbReference>
<keyword evidence="3 7" id="KW-0813">Transport</keyword>
<comment type="caution">
    <text evidence="9">The sequence shown here is derived from an EMBL/GenBank/DDBJ whole genome shotgun (WGS) entry which is preliminary data.</text>
</comment>
<name>A0AAV8UXY6_9RHOD</name>
<evidence type="ECO:0000256" key="2">
    <source>
        <dbReference type="ARBA" id="ARBA00006218"/>
    </source>
</evidence>
<dbReference type="GO" id="GO:0005783">
    <property type="term" value="C:endoplasmic reticulum"/>
    <property type="evidence" value="ECO:0007669"/>
    <property type="project" value="UniProtKB-SubCell"/>
</dbReference>
<sequence>MDRRRKSDGLGPKSTQSFSVLSQPLGNRREVSFSAYALLFSEIVQYSRKRVRSTTGLEEKLNDIGRRVGSRALELVAIREKVPTRSTKVLQILSFVFNPVWKFLFGKQPENLRKVSESESSYFIEERDPLVNTFVSVPEDYGSMNCAAFVAGIIAGVLESAGFPAKVHAYNANDSERTYPPMTLYTIEFSDEVMAREKRPGKRTMLNILFSVGVFMGTFALATNTDTLK</sequence>
<keyword evidence="8" id="KW-1133">Transmembrane helix</keyword>
<proteinExistence type="inferred from homology"/>
<dbReference type="PANTHER" id="PTHR20902">
    <property type="entry name" value="41-2 PROTEIN ANTIGEN-RELATED"/>
    <property type="match status" value="1"/>
</dbReference>
<comment type="subcellular location">
    <subcellularLocation>
        <location evidence="1">Endoplasmic reticulum</location>
    </subcellularLocation>
    <subcellularLocation>
        <location evidence="7">Golgi apparatus</location>
        <location evidence="7">cis-Golgi network</location>
    </subcellularLocation>
</comment>
<comment type="similarity">
    <text evidence="2 7">Belongs to the TRAPP small subunits family. BET3 subfamily.</text>
</comment>
<dbReference type="FunFam" id="3.30.1380.20:FF:000002">
    <property type="entry name" value="Trafficking protein particle complex subunit"/>
    <property type="match status" value="1"/>
</dbReference>
<evidence type="ECO:0000313" key="9">
    <source>
        <dbReference type="EMBL" id="KAJ8906466.1"/>
    </source>
</evidence>
<keyword evidence="8" id="KW-0472">Membrane</keyword>
<reference evidence="9 10" key="1">
    <citation type="journal article" date="2023" name="Nat. Commun.">
        <title>Origin of minicircular mitochondrial genomes in red algae.</title>
        <authorList>
            <person name="Lee Y."/>
            <person name="Cho C.H."/>
            <person name="Lee Y.M."/>
            <person name="Park S.I."/>
            <person name="Yang J.H."/>
            <person name="West J.A."/>
            <person name="Bhattacharya D."/>
            <person name="Yoon H.S."/>
        </authorList>
    </citation>
    <scope>NUCLEOTIDE SEQUENCE [LARGE SCALE GENOMIC DNA]</scope>
    <source>
        <strain evidence="9 10">CCMP1338</strain>
        <tissue evidence="9">Whole cell</tissue>
    </source>
</reference>
<evidence type="ECO:0000256" key="5">
    <source>
        <dbReference type="ARBA" id="ARBA00022892"/>
    </source>
</evidence>
<evidence type="ECO:0000256" key="4">
    <source>
        <dbReference type="ARBA" id="ARBA00022824"/>
    </source>
</evidence>
<dbReference type="GO" id="GO:0006888">
    <property type="term" value="P:endoplasmic reticulum to Golgi vesicle-mediated transport"/>
    <property type="evidence" value="ECO:0007669"/>
    <property type="project" value="TreeGrafter"/>
</dbReference>
<dbReference type="PANTHER" id="PTHR20902:SF0">
    <property type="entry name" value="TRAFFICKING PROTEIN PARTICLE COMPLEX SUBUNIT 5"/>
    <property type="match status" value="1"/>
</dbReference>
<dbReference type="AlphaFoldDB" id="A0AAV8UXY6"/>
<dbReference type="CDD" id="cd14943">
    <property type="entry name" value="TRAPPC5_Trs31"/>
    <property type="match status" value="1"/>
</dbReference>
<accession>A0AAV8UXY6</accession>
<keyword evidence="5 7" id="KW-0931">ER-Golgi transport</keyword>
<protein>
    <recommendedName>
        <fullName evidence="7">Trafficking protein particle complex subunit</fullName>
    </recommendedName>
</protein>